<organism evidence="12 13">
    <name type="scientific">Crassostrea virginica</name>
    <name type="common">Eastern oyster</name>
    <dbReference type="NCBI Taxonomy" id="6565"/>
    <lineage>
        <taxon>Eukaryota</taxon>
        <taxon>Metazoa</taxon>
        <taxon>Spiralia</taxon>
        <taxon>Lophotrochozoa</taxon>
        <taxon>Mollusca</taxon>
        <taxon>Bivalvia</taxon>
        <taxon>Autobranchia</taxon>
        <taxon>Pteriomorphia</taxon>
        <taxon>Ostreida</taxon>
        <taxon>Ostreoidea</taxon>
        <taxon>Ostreidae</taxon>
        <taxon>Crassostrea</taxon>
    </lineage>
</organism>
<evidence type="ECO:0000256" key="10">
    <source>
        <dbReference type="SAM" id="Phobius"/>
    </source>
</evidence>
<evidence type="ECO:0000256" key="1">
    <source>
        <dbReference type="ARBA" id="ARBA00004167"/>
    </source>
</evidence>
<dbReference type="GO" id="GO:0033691">
    <property type="term" value="F:sialic acid binding"/>
    <property type="evidence" value="ECO:0007669"/>
    <property type="project" value="TreeGrafter"/>
</dbReference>
<evidence type="ECO:0000256" key="8">
    <source>
        <dbReference type="ARBA" id="ARBA00038361"/>
    </source>
</evidence>
<feature type="region of interest" description="Disordered" evidence="9">
    <location>
        <begin position="402"/>
        <end position="423"/>
    </location>
</feature>
<dbReference type="SUPFAM" id="SSF49265">
    <property type="entry name" value="Fibronectin type III"/>
    <property type="match status" value="1"/>
</dbReference>
<dbReference type="SUPFAM" id="SSF48726">
    <property type="entry name" value="Immunoglobulin"/>
    <property type="match status" value="2"/>
</dbReference>
<evidence type="ECO:0000256" key="6">
    <source>
        <dbReference type="ARBA" id="ARBA00022989"/>
    </source>
</evidence>
<keyword evidence="5" id="KW-0130">Cell adhesion</keyword>
<dbReference type="Proteomes" id="UP000694844">
    <property type="component" value="Chromosome 3"/>
</dbReference>
<dbReference type="GO" id="GO:0030246">
    <property type="term" value="F:carbohydrate binding"/>
    <property type="evidence" value="ECO:0007669"/>
    <property type="project" value="UniProtKB-KW"/>
</dbReference>
<dbReference type="GeneID" id="111124883"/>
<keyword evidence="12" id="KW-1185">Reference proteome</keyword>
<dbReference type="PROSITE" id="PS50835">
    <property type="entry name" value="IG_LIKE"/>
    <property type="match status" value="1"/>
</dbReference>
<dbReference type="OrthoDB" id="6148442at2759"/>
<dbReference type="Pfam" id="PF07679">
    <property type="entry name" value="I-set"/>
    <property type="match status" value="1"/>
</dbReference>
<dbReference type="Gene3D" id="2.60.40.10">
    <property type="entry name" value="Immunoglobulins"/>
    <property type="match status" value="3"/>
</dbReference>
<comment type="subcellular location">
    <subcellularLocation>
        <location evidence="1">Membrane</location>
        <topology evidence="1">Single-pass membrane protein</topology>
    </subcellularLocation>
</comment>
<evidence type="ECO:0000256" key="7">
    <source>
        <dbReference type="ARBA" id="ARBA00023136"/>
    </source>
</evidence>
<evidence type="ECO:0000256" key="4">
    <source>
        <dbReference type="ARBA" id="ARBA00022737"/>
    </source>
</evidence>
<dbReference type="InterPro" id="IPR036116">
    <property type="entry name" value="FN3_sf"/>
</dbReference>
<dbReference type="PANTHER" id="PTHR12035">
    <property type="entry name" value="SIALIC ACID BINDING IMMUNOGLOBULIN-LIKE LECTIN"/>
    <property type="match status" value="1"/>
</dbReference>
<dbReference type="RefSeq" id="XP_022323848.1">
    <property type="nucleotide sequence ID" value="XM_022468140.1"/>
</dbReference>
<accession>A0A8B8D6U7</accession>
<sequence length="423" mass="46600">MYVVKLHQETRIPHGPTLGSSKTLTVTEGQRATLSVGITSNPSSNVSWHRGDKLLMSQESVNGTTSYTIARAQCNDTGTYLVTASNGIQSNHSTTVSLYVNCSPRLTTAGTSVTFYVGNNRYLQEIILIQSYPRPNFTLVLPNGAPNRNIITSIYTISSNQFRLTLTRSSLKPEDYGRYILDISNNYGSRTVSVSIIPQSKPYPPVQVLVHFGHGEGSVTWQSSYFGYEQQYSIVQFSTDNANFVNGTHVTTENIKQKIYQTRVYNLQDGTHYFLRVLTINTHGFSTSSVKNCSIGAQKDELSNSSTVVVGSVLGTLLLFAFGAVVFLSFKYLTSEGVSDKGTLDAKSKTKKSAKDTKCKKSEDNDTRYTASPVPLKPLKLPQKVKKEQLYENTEELASKVLGSVTTTKEDGKDKQATSSYQT</sequence>
<evidence type="ECO:0000313" key="12">
    <source>
        <dbReference type="Proteomes" id="UP000694844"/>
    </source>
</evidence>
<keyword evidence="3" id="KW-0430">Lectin</keyword>
<dbReference type="InterPro" id="IPR051036">
    <property type="entry name" value="SIGLEC"/>
</dbReference>
<dbReference type="InterPro" id="IPR007110">
    <property type="entry name" value="Ig-like_dom"/>
</dbReference>
<keyword evidence="6 10" id="KW-1133">Transmembrane helix</keyword>
<comment type="similarity">
    <text evidence="8">Belongs to the immunoglobulin superfamily. SIGLEC (sialic acid binding Ig-like lectin) family.</text>
</comment>
<dbReference type="GO" id="GO:0007155">
    <property type="term" value="P:cell adhesion"/>
    <property type="evidence" value="ECO:0007669"/>
    <property type="project" value="UniProtKB-KW"/>
</dbReference>
<reference evidence="13" key="1">
    <citation type="submission" date="2025-08" db="UniProtKB">
        <authorList>
            <consortium name="RefSeq"/>
        </authorList>
    </citation>
    <scope>IDENTIFICATION</scope>
    <source>
        <tissue evidence="13">Whole sample</tissue>
    </source>
</reference>
<dbReference type="InterPro" id="IPR003599">
    <property type="entry name" value="Ig_sub"/>
</dbReference>
<dbReference type="SMART" id="SM00409">
    <property type="entry name" value="IG"/>
    <property type="match status" value="2"/>
</dbReference>
<dbReference type="InterPro" id="IPR013098">
    <property type="entry name" value="Ig_I-set"/>
</dbReference>
<gene>
    <name evidence="13" type="primary">LOC111124883</name>
</gene>
<evidence type="ECO:0000256" key="3">
    <source>
        <dbReference type="ARBA" id="ARBA00022734"/>
    </source>
</evidence>
<keyword evidence="4" id="KW-0677">Repeat</keyword>
<name>A0A8B8D6U7_CRAVI</name>
<dbReference type="InterPro" id="IPR013783">
    <property type="entry name" value="Ig-like_fold"/>
</dbReference>
<evidence type="ECO:0000256" key="5">
    <source>
        <dbReference type="ARBA" id="ARBA00022889"/>
    </source>
</evidence>
<evidence type="ECO:0000256" key="2">
    <source>
        <dbReference type="ARBA" id="ARBA00022692"/>
    </source>
</evidence>
<evidence type="ECO:0000256" key="9">
    <source>
        <dbReference type="SAM" id="MobiDB-lite"/>
    </source>
</evidence>
<keyword evidence="2 10" id="KW-0812">Transmembrane</keyword>
<proteinExistence type="inferred from homology"/>
<keyword evidence="7 10" id="KW-0472">Membrane</keyword>
<dbReference type="GO" id="GO:0005886">
    <property type="term" value="C:plasma membrane"/>
    <property type="evidence" value="ECO:0007669"/>
    <property type="project" value="TreeGrafter"/>
</dbReference>
<dbReference type="PANTHER" id="PTHR12035:SF125">
    <property type="entry name" value="SIALIC ACID-BINDING IG-LIKE LECTIN 5"/>
    <property type="match status" value="1"/>
</dbReference>
<dbReference type="InterPro" id="IPR036179">
    <property type="entry name" value="Ig-like_dom_sf"/>
</dbReference>
<dbReference type="AlphaFoldDB" id="A0A8B8D6U7"/>
<feature type="transmembrane region" description="Helical" evidence="10">
    <location>
        <begin position="308"/>
        <end position="330"/>
    </location>
</feature>
<evidence type="ECO:0000259" key="11">
    <source>
        <dbReference type="PROSITE" id="PS50835"/>
    </source>
</evidence>
<evidence type="ECO:0000313" key="13">
    <source>
        <dbReference type="RefSeq" id="XP_022323848.1"/>
    </source>
</evidence>
<protein>
    <submittedName>
        <fullName evidence="13">Uncharacterized protein LOC111124883</fullName>
    </submittedName>
</protein>
<dbReference type="KEGG" id="cvn:111124883"/>
<feature type="domain" description="Ig-like" evidence="11">
    <location>
        <begin position="16"/>
        <end position="97"/>
    </location>
</feature>